<feature type="domain" description="Neurofascin/L1/NrCAM C-terminal" evidence="7">
    <location>
        <begin position="83"/>
        <end position="160"/>
    </location>
</feature>
<keyword evidence="9" id="KW-1185">Reference proteome</keyword>
<evidence type="ECO:0000256" key="1">
    <source>
        <dbReference type="ARBA" id="ARBA00004167"/>
    </source>
</evidence>
<gene>
    <name evidence="8" type="ORF">SBAD_LOCUS183</name>
</gene>
<evidence type="ECO:0000256" key="4">
    <source>
        <dbReference type="ARBA" id="ARBA00023136"/>
    </source>
</evidence>
<evidence type="ECO:0000313" key="9">
    <source>
        <dbReference type="Proteomes" id="UP000270296"/>
    </source>
</evidence>
<evidence type="ECO:0000313" key="8">
    <source>
        <dbReference type="EMBL" id="VDO80451.1"/>
    </source>
</evidence>
<dbReference type="Pfam" id="PF13882">
    <property type="entry name" value="Bravo_FIGEY"/>
    <property type="match status" value="1"/>
</dbReference>
<keyword evidence="4 6" id="KW-0472">Membrane</keyword>
<feature type="transmembrane region" description="Helical" evidence="6">
    <location>
        <begin position="58"/>
        <end position="82"/>
    </location>
</feature>
<name>A0A3P7Y0F6_9BILA</name>
<evidence type="ECO:0000256" key="5">
    <source>
        <dbReference type="SAM" id="MobiDB-lite"/>
    </source>
</evidence>
<keyword evidence="3 6" id="KW-1133">Transmembrane helix</keyword>
<evidence type="ECO:0000256" key="6">
    <source>
        <dbReference type="SAM" id="Phobius"/>
    </source>
</evidence>
<evidence type="ECO:0000256" key="2">
    <source>
        <dbReference type="ARBA" id="ARBA00022692"/>
    </source>
</evidence>
<sequence>MVHPDGGNFTVSIQNLSPGTVYEVTSVSVVDTEQGGLETESPVNVFTTEGDAPGIATAGWLIAILVAIMILIIVLIIVCLVIRNRGAKYPVSEKEKEQGREPMLKDDKGFDEYTHPDVDEDKQSLTGRSKGESENDSMAEYGDGETGRFTEDGSFIGQYGVPNRVFIKPGSDRNRTDLSTFV</sequence>
<protein>
    <recommendedName>
        <fullName evidence="7">Neurofascin/L1/NrCAM C-terminal domain-containing protein</fullName>
    </recommendedName>
</protein>
<evidence type="ECO:0000259" key="7">
    <source>
        <dbReference type="Pfam" id="PF13882"/>
    </source>
</evidence>
<reference evidence="8 9" key="1">
    <citation type="submission" date="2018-11" db="EMBL/GenBank/DDBJ databases">
        <authorList>
            <consortium name="Pathogen Informatics"/>
        </authorList>
    </citation>
    <scope>NUCLEOTIDE SEQUENCE [LARGE SCALE GENOMIC DNA]</scope>
</reference>
<organism evidence="8 9">
    <name type="scientific">Soboliphyme baturini</name>
    <dbReference type="NCBI Taxonomy" id="241478"/>
    <lineage>
        <taxon>Eukaryota</taxon>
        <taxon>Metazoa</taxon>
        <taxon>Ecdysozoa</taxon>
        <taxon>Nematoda</taxon>
        <taxon>Enoplea</taxon>
        <taxon>Dorylaimia</taxon>
        <taxon>Dioctophymatida</taxon>
        <taxon>Dioctophymatoidea</taxon>
        <taxon>Soboliphymatidae</taxon>
        <taxon>Soboliphyme</taxon>
    </lineage>
</organism>
<dbReference type="InterPro" id="IPR026966">
    <property type="entry name" value="Neurofascin/L1/NrCAM_C"/>
</dbReference>
<proteinExistence type="predicted"/>
<dbReference type="EMBL" id="UZAM01000311">
    <property type="protein sequence ID" value="VDO80451.1"/>
    <property type="molecule type" value="Genomic_DNA"/>
</dbReference>
<dbReference type="GO" id="GO:0016020">
    <property type="term" value="C:membrane"/>
    <property type="evidence" value="ECO:0007669"/>
    <property type="project" value="UniProtKB-SubCell"/>
</dbReference>
<dbReference type="Proteomes" id="UP000270296">
    <property type="component" value="Unassembled WGS sequence"/>
</dbReference>
<evidence type="ECO:0000256" key="3">
    <source>
        <dbReference type="ARBA" id="ARBA00022989"/>
    </source>
</evidence>
<accession>A0A3P7Y0F6</accession>
<feature type="region of interest" description="Disordered" evidence="5">
    <location>
        <begin position="91"/>
        <end position="148"/>
    </location>
</feature>
<keyword evidence="2 6" id="KW-0812">Transmembrane</keyword>
<dbReference type="OrthoDB" id="6244967at2759"/>
<feature type="compositionally biased region" description="Basic and acidic residues" evidence="5">
    <location>
        <begin position="91"/>
        <end position="133"/>
    </location>
</feature>
<comment type="subcellular location">
    <subcellularLocation>
        <location evidence="1">Membrane</location>
        <topology evidence="1">Single-pass membrane protein</topology>
    </subcellularLocation>
</comment>
<dbReference type="AlphaFoldDB" id="A0A3P7Y0F6"/>